<keyword evidence="4" id="KW-0175">Coiled coil</keyword>
<evidence type="ECO:0000256" key="4">
    <source>
        <dbReference type="ARBA" id="ARBA00023054"/>
    </source>
</evidence>
<comment type="similarity">
    <text evidence="5">Belongs to the Homer family.</text>
</comment>
<dbReference type="FunFam" id="2.30.29.30:FF:000014">
    <property type="entry name" value="Homer homolog 1 (Drosophila)"/>
    <property type="match status" value="1"/>
</dbReference>
<dbReference type="Gene3D" id="2.30.29.30">
    <property type="entry name" value="Pleckstrin-homology domain (PH domain)/Phosphotyrosine-binding domain (PTB)"/>
    <property type="match status" value="1"/>
</dbReference>
<dbReference type="Pfam" id="PF00568">
    <property type="entry name" value="WH1"/>
    <property type="match status" value="1"/>
</dbReference>
<proteinExistence type="inferred from homology"/>
<evidence type="ECO:0000313" key="11">
    <source>
        <dbReference type="Proteomes" id="UP000014760"/>
    </source>
</evidence>
<reference evidence="9 11" key="2">
    <citation type="journal article" date="2013" name="Nature">
        <title>Insights into bilaterian evolution from three spiralian genomes.</title>
        <authorList>
            <person name="Simakov O."/>
            <person name="Marletaz F."/>
            <person name="Cho S.J."/>
            <person name="Edsinger-Gonzales E."/>
            <person name="Havlak P."/>
            <person name="Hellsten U."/>
            <person name="Kuo D.H."/>
            <person name="Larsson T."/>
            <person name="Lv J."/>
            <person name="Arendt D."/>
            <person name="Savage R."/>
            <person name="Osoegawa K."/>
            <person name="de Jong P."/>
            <person name="Grimwood J."/>
            <person name="Chapman J.A."/>
            <person name="Shapiro H."/>
            <person name="Aerts A."/>
            <person name="Otillar R.P."/>
            <person name="Terry A.Y."/>
            <person name="Boore J.L."/>
            <person name="Grigoriev I.V."/>
            <person name="Lindberg D.R."/>
            <person name="Seaver E.C."/>
            <person name="Weisblat D.A."/>
            <person name="Putnam N.H."/>
            <person name="Rokhsar D.S."/>
        </authorList>
    </citation>
    <scope>NUCLEOTIDE SEQUENCE</scope>
    <source>
        <strain evidence="9 11">I ESC-2004</strain>
    </source>
</reference>
<dbReference type="STRING" id="283909.R7TVW9"/>
<evidence type="ECO:0000256" key="6">
    <source>
        <dbReference type="ARBA" id="ARBA00034105"/>
    </source>
</evidence>
<reference evidence="11" key="1">
    <citation type="submission" date="2012-12" db="EMBL/GenBank/DDBJ databases">
        <authorList>
            <person name="Hellsten U."/>
            <person name="Grimwood J."/>
            <person name="Chapman J.A."/>
            <person name="Shapiro H."/>
            <person name="Aerts A."/>
            <person name="Otillar R.P."/>
            <person name="Terry A.Y."/>
            <person name="Boore J.L."/>
            <person name="Simakov O."/>
            <person name="Marletaz F."/>
            <person name="Cho S.-J."/>
            <person name="Edsinger-Gonzales E."/>
            <person name="Havlak P."/>
            <person name="Kuo D.-H."/>
            <person name="Larsson T."/>
            <person name="Lv J."/>
            <person name="Arendt D."/>
            <person name="Savage R."/>
            <person name="Osoegawa K."/>
            <person name="de Jong P."/>
            <person name="Lindberg D.R."/>
            <person name="Seaver E.C."/>
            <person name="Weisblat D.A."/>
            <person name="Putnam N.H."/>
            <person name="Grigoriev I.V."/>
            <person name="Rokhsar D.S."/>
        </authorList>
    </citation>
    <scope>NUCLEOTIDE SEQUENCE</scope>
    <source>
        <strain evidence="11">I ESC-2004</strain>
    </source>
</reference>
<dbReference type="InterPro" id="IPR011993">
    <property type="entry name" value="PH-like_dom_sf"/>
</dbReference>
<organism evidence="9">
    <name type="scientific">Capitella teleta</name>
    <name type="common">Polychaete worm</name>
    <dbReference type="NCBI Taxonomy" id="283909"/>
    <lineage>
        <taxon>Eukaryota</taxon>
        <taxon>Metazoa</taxon>
        <taxon>Spiralia</taxon>
        <taxon>Lophotrochozoa</taxon>
        <taxon>Annelida</taxon>
        <taxon>Polychaeta</taxon>
        <taxon>Sedentaria</taxon>
        <taxon>Scolecida</taxon>
        <taxon>Capitellidae</taxon>
        <taxon>Capitella</taxon>
    </lineage>
</organism>
<dbReference type="InterPro" id="IPR000697">
    <property type="entry name" value="WH1/EVH1_dom"/>
</dbReference>
<evidence type="ECO:0000256" key="3">
    <source>
        <dbReference type="ARBA" id="ARBA00023018"/>
    </source>
</evidence>
<evidence type="ECO:0000259" key="8">
    <source>
        <dbReference type="PROSITE" id="PS50229"/>
    </source>
</evidence>
<dbReference type="EnsemblMetazoa" id="CapteT226812">
    <property type="protein sequence ID" value="CapteP226812"/>
    <property type="gene ID" value="CapteG226812"/>
</dbReference>
<dbReference type="OrthoDB" id="9983798at2759"/>
<dbReference type="GO" id="GO:0035256">
    <property type="term" value="F:G protein-coupled glutamate receptor binding"/>
    <property type="evidence" value="ECO:0007669"/>
    <property type="project" value="InterPro"/>
</dbReference>
<dbReference type="GO" id="GO:0005737">
    <property type="term" value="C:cytoplasm"/>
    <property type="evidence" value="ECO:0007669"/>
    <property type="project" value="UniProtKB-SubCell"/>
</dbReference>
<dbReference type="Proteomes" id="UP000014760">
    <property type="component" value="Unassembled WGS sequence"/>
</dbReference>
<dbReference type="HOGENOM" id="CLU_144357_0_0_1"/>
<comment type="subcellular location">
    <subcellularLocation>
        <location evidence="1">Cytoplasm</location>
    </subcellularLocation>
    <subcellularLocation>
        <location evidence="6">Postsynaptic density</location>
    </subcellularLocation>
</comment>
<dbReference type="SMART" id="SM00461">
    <property type="entry name" value="WH1"/>
    <property type="match status" value="1"/>
</dbReference>
<name>R7TVW9_CAPTE</name>
<dbReference type="EMBL" id="AMQN01010716">
    <property type="status" value="NOT_ANNOTATED_CDS"/>
    <property type="molecule type" value="Genomic_DNA"/>
</dbReference>
<evidence type="ECO:0000313" key="9">
    <source>
        <dbReference type="EMBL" id="ELT97834.1"/>
    </source>
</evidence>
<feature type="domain" description="WH1" evidence="8">
    <location>
        <begin position="1"/>
        <end position="110"/>
    </location>
</feature>
<gene>
    <name evidence="9" type="ORF">CAPTEDRAFT_226812</name>
</gene>
<dbReference type="GO" id="GO:0007216">
    <property type="term" value="P:G protein-coupled glutamate receptor signaling pathway"/>
    <property type="evidence" value="ECO:0007669"/>
    <property type="project" value="InterPro"/>
</dbReference>
<dbReference type="OMA" id="SSNCRIC"/>
<dbReference type="CDD" id="cd01206">
    <property type="entry name" value="EVH1_Homer_Vesl"/>
    <property type="match status" value="1"/>
</dbReference>
<dbReference type="EMBL" id="KB308460">
    <property type="protein sequence ID" value="ELT97834.1"/>
    <property type="molecule type" value="Genomic_DNA"/>
</dbReference>
<accession>R7TVW9</accession>
<feature type="compositionally biased region" description="Pro residues" evidence="7">
    <location>
        <begin position="143"/>
        <end position="153"/>
    </location>
</feature>
<dbReference type="EMBL" id="AMQN01010717">
    <property type="status" value="NOT_ANNOTATED_CDS"/>
    <property type="molecule type" value="Genomic_DNA"/>
</dbReference>
<dbReference type="GO" id="GO:0014069">
    <property type="term" value="C:postsynaptic density"/>
    <property type="evidence" value="ECO:0007669"/>
    <property type="project" value="UniProtKB-SubCell"/>
</dbReference>
<keyword evidence="11" id="KW-1185">Reference proteome</keyword>
<dbReference type="InterPro" id="IPR045027">
    <property type="entry name" value="Homer"/>
</dbReference>
<sequence>MGEQPIYTTKAHVFQIDPSTKKKWLPASSQAISVSFYYDSTRKTYRIISVDGSKAVINSTITPNMTFTKTSGKFGQWSDARAGTVYGLGFSSEADLSKFMEKFKEVKELTRQYHNGEAPVNPAPPPSLSHRHQRQHGTCSARDPPPPQSAGES</sequence>
<evidence type="ECO:0000256" key="2">
    <source>
        <dbReference type="ARBA" id="ARBA00022490"/>
    </source>
</evidence>
<evidence type="ECO:0000256" key="7">
    <source>
        <dbReference type="SAM" id="MobiDB-lite"/>
    </source>
</evidence>
<dbReference type="SUPFAM" id="SSF50729">
    <property type="entry name" value="PH domain-like"/>
    <property type="match status" value="1"/>
</dbReference>
<feature type="region of interest" description="Disordered" evidence="7">
    <location>
        <begin position="110"/>
        <end position="153"/>
    </location>
</feature>
<reference evidence="10" key="3">
    <citation type="submission" date="2015-06" db="UniProtKB">
        <authorList>
            <consortium name="EnsemblMetazoa"/>
        </authorList>
    </citation>
    <scope>IDENTIFICATION</scope>
</reference>
<evidence type="ECO:0000256" key="1">
    <source>
        <dbReference type="ARBA" id="ARBA00004496"/>
    </source>
</evidence>
<dbReference type="PANTHER" id="PTHR10918">
    <property type="entry name" value="HOMER"/>
    <property type="match status" value="1"/>
</dbReference>
<protein>
    <recommendedName>
        <fullName evidence="8">WH1 domain-containing protein</fullName>
    </recommendedName>
</protein>
<dbReference type="PROSITE" id="PS50229">
    <property type="entry name" value="WH1"/>
    <property type="match status" value="1"/>
</dbReference>
<keyword evidence="2" id="KW-0963">Cytoplasm</keyword>
<dbReference type="AlphaFoldDB" id="R7TVW9"/>
<evidence type="ECO:0000256" key="5">
    <source>
        <dbReference type="ARBA" id="ARBA00023606"/>
    </source>
</evidence>
<keyword evidence="3" id="KW-0770">Synapse</keyword>
<evidence type="ECO:0000313" key="10">
    <source>
        <dbReference type="EnsemblMetazoa" id="CapteP226812"/>
    </source>
</evidence>
<dbReference type="InterPro" id="IPR044100">
    <property type="entry name" value="Homer_EVH1"/>
</dbReference>